<sequence length="518" mass="58423">MNLKKNLGFSILIILGLIWIIFPVLAEPSLSHEEWKNILAIGDEIDYLTGADLTLFISPDHYYQIPGQQIVLSGTLKGIFGPLSNASVLIERYNGTNLSSVLETVTNANGVYILTDYVNETGPVDYQAQYVPKDNSRESLKSDRYQVLVNWQGEQNILNEEISFVNLNSTNGSFQNYGENLSLSLNANSLEFVPGESISLFGYLVSYHKPIPYAPIKIYPDIYSNITDPINPLVPGQTKQDGRVNFSYHLSGPDSVHFFLSYQKNQNEPIYRSNTISFIPLESGINPPARIVHEKETIIAYLQNETVDPIQNITVFGWYNGNGGSGVPLSSLDLVWYNFGEKIWDRYQNSSQVLTNADGKFECTVKAPQTPGMYLLGMRRRPGSVTSNQLYSNVLALSVVIPELKEDYKEVQPTGNILLQAQQSPIRLSDKIGINISQKGFDELDTTELSLLLYYSDNGYEWKIFPYEEIKRFSEEQKTVFIQPDKPGYWYFRASYTNLSQEIVSSDVLVVPVLPSEK</sequence>
<dbReference type="Proteomes" id="UP000694228">
    <property type="component" value="Chromosome"/>
</dbReference>
<reference evidence="1 2" key="1">
    <citation type="submission" date="2021-06" db="EMBL/GenBank/DDBJ databases">
        <title>Complete genome sequence of the secondary alcohol utilizing methanogen Methanospirillum hungatei strain GP1.</title>
        <authorList>
            <person name="Day L.A."/>
            <person name="Costa K.C."/>
        </authorList>
    </citation>
    <scope>NUCLEOTIDE SEQUENCE [LARGE SCALE GENOMIC DNA]</scope>
    <source>
        <strain evidence="1 2">GP1</strain>
    </source>
</reference>
<accession>A0A8F5ZER8</accession>
<name>A0A8F5ZER8_METHU</name>
<protein>
    <submittedName>
        <fullName evidence="1">Uncharacterized protein</fullName>
    </submittedName>
</protein>
<dbReference type="AlphaFoldDB" id="A0A8F5ZER8"/>
<organism evidence="1 2">
    <name type="scientific">Methanospirillum hungatei</name>
    <dbReference type="NCBI Taxonomy" id="2203"/>
    <lineage>
        <taxon>Archaea</taxon>
        <taxon>Methanobacteriati</taxon>
        <taxon>Methanobacteriota</taxon>
        <taxon>Stenosarchaea group</taxon>
        <taxon>Methanomicrobia</taxon>
        <taxon>Methanomicrobiales</taxon>
        <taxon>Methanospirillaceae</taxon>
        <taxon>Methanospirillum</taxon>
    </lineage>
</organism>
<dbReference type="EMBL" id="CP077107">
    <property type="protein sequence ID" value="QXO95067.1"/>
    <property type="molecule type" value="Genomic_DNA"/>
</dbReference>
<evidence type="ECO:0000313" key="2">
    <source>
        <dbReference type="Proteomes" id="UP000694228"/>
    </source>
</evidence>
<gene>
    <name evidence="1" type="ORF">KSK55_01225</name>
</gene>
<evidence type="ECO:0000313" key="1">
    <source>
        <dbReference type="EMBL" id="QXO95067.1"/>
    </source>
</evidence>
<proteinExistence type="predicted"/>
<dbReference type="OrthoDB" id="118107at2157"/>